<evidence type="ECO:0000256" key="4">
    <source>
        <dbReference type="ARBA" id="ARBA00022692"/>
    </source>
</evidence>
<name>A0A4R5VN14_9BURK</name>
<comment type="subcellular location">
    <subcellularLocation>
        <location evidence="1">Membrane</location>
    </subcellularLocation>
</comment>
<dbReference type="Gene3D" id="1.20.5.1030">
    <property type="entry name" value="Preprotein translocase secy subunit"/>
    <property type="match status" value="1"/>
</dbReference>
<dbReference type="GO" id="GO:0006605">
    <property type="term" value="P:protein targeting"/>
    <property type="evidence" value="ECO:0007669"/>
    <property type="project" value="UniProtKB-UniRule"/>
</dbReference>
<dbReference type="GO" id="GO:0008320">
    <property type="term" value="F:protein transmembrane transporter activity"/>
    <property type="evidence" value="ECO:0007669"/>
    <property type="project" value="UniProtKB-UniRule"/>
</dbReference>
<dbReference type="GO" id="GO:0009306">
    <property type="term" value="P:protein secretion"/>
    <property type="evidence" value="ECO:0007669"/>
    <property type="project" value="UniProtKB-UniRule"/>
</dbReference>
<keyword evidence="3 9" id="KW-1003">Cell membrane</keyword>
<comment type="caution">
    <text evidence="9">Lacks conserved residue(s) required for the propagation of feature annotation.</text>
</comment>
<dbReference type="PRINTS" id="PR01650">
    <property type="entry name" value="SECETRNLCASE"/>
</dbReference>
<dbReference type="EMBL" id="SMYL01000021">
    <property type="protein sequence ID" value="TDK59609.1"/>
    <property type="molecule type" value="Genomic_DNA"/>
</dbReference>
<dbReference type="InterPro" id="IPR005807">
    <property type="entry name" value="SecE_bac"/>
</dbReference>
<comment type="function">
    <text evidence="9">Essential subunit of the Sec protein translocation channel SecYEG. Clamps together the 2 halves of SecY. May contact the channel plug during translocation.</text>
</comment>
<organism evidence="10 11">
    <name type="scientific">Sapientia aquatica</name>
    <dbReference type="NCBI Taxonomy" id="1549640"/>
    <lineage>
        <taxon>Bacteria</taxon>
        <taxon>Pseudomonadati</taxon>
        <taxon>Pseudomonadota</taxon>
        <taxon>Betaproteobacteria</taxon>
        <taxon>Burkholderiales</taxon>
        <taxon>Oxalobacteraceae</taxon>
        <taxon>Sapientia</taxon>
    </lineage>
</organism>
<dbReference type="GO" id="GO:0065002">
    <property type="term" value="P:intracellular protein transmembrane transport"/>
    <property type="evidence" value="ECO:0007669"/>
    <property type="project" value="UniProtKB-UniRule"/>
</dbReference>
<comment type="caution">
    <text evidence="10">The sequence shown here is derived from an EMBL/GenBank/DDBJ whole genome shotgun (WGS) entry which is preliminary data.</text>
</comment>
<keyword evidence="7 9" id="KW-0811">Translocation</keyword>
<evidence type="ECO:0000256" key="7">
    <source>
        <dbReference type="ARBA" id="ARBA00023010"/>
    </source>
</evidence>
<evidence type="ECO:0000313" key="10">
    <source>
        <dbReference type="EMBL" id="TDK59609.1"/>
    </source>
</evidence>
<dbReference type="InterPro" id="IPR001901">
    <property type="entry name" value="Translocase_SecE/Sec61-g"/>
</dbReference>
<dbReference type="NCBIfam" id="TIGR00964">
    <property type="entry name" value="secE_bact"/>
    <property type="match status" value="1"/>
</dbReference>
<sequence length="137" mass="15055">MLAGHRKINISMSNQSVQTVSTTNDKLKITLAVVALVAGVVGFFVLSDQSVLRVVALVVGLLLAIAFVWTSEPGQAFLTFGKEAVRETKKVVWPTRKEAGQITAVVFGFVVIMALFLWGTDKILEFVLYDLILSWKK</sequence>
<keyword evidence="4 9" id="KW-0812">Transmembrane</keyword>
<evidence type="ECO:0000256" key="8">
    <source>
        <dbReference type="ARBA" id="ARBA00023136"/>
    </source>
</evidence>
<feature type="transmembrane region" description="Helical" evidence="9">
    <location>
        <begin position="51"/>
        <end position="70"/>
    </location>
</feature>
<gene>
    <name evidence="9 10" type="primary">secE</name>
    <name evidence="10" type="ORF">E2I14_18615</name>
</gene>
<dbReference type="AlphaFoldDB" id="A0A4R5VN14"/>
<comment type="similarity">
    <text evidence="9">Belongs to the SecE/SEC61-gamma family.</text>
</comment>
<dbReference type="NCBIfam" id="NF004371">
    <property type="entry name" value="PRK05740.1-1"/>
    <property type="match status" value="1"/>
</dbReference>
<evidence type="ECO:0000256" key="6">
    <source>
        <dbReference type="ARBA" id="ARBA00022989"/>
    </source>
</evidence>
<evidence type="ECO:0000256" key="1">
    <source>
        <dbReference type="ARBA" id="ARBA00004370"/>
    </source>
</evidence>
<evidence type="ECO:0000313" key="11">
    <source>
        <dbReference type="Proteomes" id="UP000294829"/>
    </source>
</evidence>
<dbReference type="GO" id="GO:0043952">
    <property type="term" value="P:protein transport by the Sec complex"/>
    <property type="evidence" value="ECO:0007669"/>
    <property type="project" value="UniProtKB-UniRule"/>
</dbReference>
<reference evidence="10 11" key="1">
    <citation type="submission" date="2019-03" db="EMBL/GenBank/DDBJ databases">
        <title>Sapientia aquatica gen. nov., sp. nov., isolated from a crater lake.</title>
        <authorList>
            <person name="Felfoldi T."/>
            <person name="Szabo A."/>
            <person name="Toth E."/>
            <person name="Schumann P."/>
            <person name="Keki Z."/>
            <person name="Marialigeti K."/>
            <person name="Mathe I."/>
        </authorList>
    </citation>
    <scope>NUCLEOTIDE SEQUENCE [LARGE SCALE GENOMIC DNA]</scope>
    <source>
        <strain evidence="10 11">SA-152</strain>
    </source>
</reference>
<dbReference type="InterPro" id="IPR038379">
    <property type="entry name" value="SecE_sf"/>
</dbReference>
<evidence type="ECO:0000256" key="5">
    <source>
        <dbReference type="ARBA" id="ARBA00022927"/>
    </source>
</evidence>
<comment type="subunit">
    <text evidence="9">Component of the Sec protein translocase complex. Heterotrimer consisting of SecY, SecE and SecG subunits. The heterotrimers can form oligomers, although 1 heterotrimer is thought to be able to translocate proteins. Interacts with the ribosome. Interacts with SecDF, and other proteins may be involved. Interacts with SecA.</text>
</comment>
<feature type="transmembrane region" description="Helical" evidence="9">
    <location>
        <begin position="99"/>
        <end position="118"/>
    </location>
</feature>
<feature type="transmembrane region" description="Helical" evidence="9">
    <location>
        <begin position="29"/>
        <end position="46"/>
    </location>
</feature>
<keyword evidence="8 9" id="KW-0472">Membrane</keyword>
<evidence type="ECO:0000256" key="3">
    <source>
        <dbReference type="ARBA" id="ARBA00022475"/>
    </source>
</evidence>
<evidence type="ECO:0000256" key="2">
    <source>
        <dbReference type="ARBA" id="ARBA00022448"/>
    </source>
</evidence>
<dbReference type="HAMAP" id="MF_00422">
    <property type="entry name" value="SecE"/>
    <property type="match status" value="1"/>
</dbReference>
<keyword evidence="2 9" id="KW-0813">Transport</keyword>
<protein>
    <recommendedName>
        <fullName evidence="9">Protein translocase subunit SecE</fullName>
    </recommendedName>
</protein>
<keyword evidence="6 9" id="KW-1133">Transmembrane helix</keyword>
<keyword evidence="5 9" id="KW-0653">Protein transport</keyword>
<keyword evidence="11" id="KW-1185">Reference proteome</keyword>
<accession>A0A4R5VN14</accession>
<proteinExistence type="inferred from homology"/>
<dbReference type="Proteomes" id="UP000294829">
    <property type="component" value="Unassembled WGS sequence"/>
</dbReference>
<dbReference type="PANTHER" id="PTHR33910:SF1">
    <property type="entry name" value="PROTEIN TRANSLOCASE SUBUNIT SECE"/>
    <property type="match status" value="1"/>
</dbReference>
<dbReference type="Pfam" id="PF00584">
    <property type="entry name" value="SecE"/>
    <property type="match status" value="1"/>
</dbReference>
<dbReference type="GO" id="GO:0005886">
    <property type="term" value="C:plasma membrane"/>
    <property type="evidence" value="ECO:0007669"/>
    <property type="project" value="UniProtKB-UniRule"/>
</dbReference>
<evidence type="ECO:0000256" key="9">
    <source>
        <dbReference type="HAMAP-Rule" id="MF_00422"/>
    </source>
</evidence>
<dbReference type="OrthoDB" id="9806365at2"/>
<dbReference type="PANTHER" id="PTHR33910">
    <property type="entry name" value="PROTEIN TRANSLOCASE SUBUNIT SECE"/>
    <property type="match status" value="1"/>
</dbReference>